<dbReference type="OrthoDB" id="10392791at2759"/>
<organism evidence="1 2">
    <name type="scientific">Botryotinia narcissicola</name>
    <dbReference type="NCBI Taxonomy" id="278944"/>
    <lineage>
        <taxon>Eukaryota</taxon>
        <taxon>Fungi</taxon>
        <taxon>Dikarya</taxon>
        <taxon>Ascomycota</taxon>
        <taxon>Pezizomycotina</taxon>
        <taxon>Leotiomycetes</taxon>
        <taxon>Helotiales</taxon>
        <taxon>Sclerotiniaceae</taxon>
        <taxon>Botryotinia</taxon>
    </lineage>
</organism>
<evidence type="ECO:0000313" key="1">
    <source>
        <dbReference type="EMBL" id="TGO57595.1"/>
    </source>
</evidence>
<dbReference type="Proteomes" id="UP000297452">
    <property type="component" value="Unassembled WGS sequence"/>
</dbReference>
<comment type="caution">
    <text evidence="1">The sequence shown here is derived from an EMBL/GenBank/DDBJ whole genome shotgun (WGS) entry which is preliminary data.</text>
</comment>
<name>A0A4Z1I8E2_9HELO</name>
<gene>
    <name evidence="1" type="ORF">BOTNAR_0198g00020</name>
</gene>
<reference evidence="1 2" key="1">
    <citation type="submission" date="2017-12" db="EMBL/GenBank/DDBJ databases">
        <title>Comparative genomics of Botrytis spp.</title>
        <authorList>
            <person name="Valero-Jimenez C.A."/>
            <person name="Tapia P."/>
            <person name="Veloso J."/>
            <person name="Silva-Moreno E."/>
            <person name="Staats M."/>
            <person name="Valdes J.H."/>
            <person name="Van Kan J.A.L."/>
        </authorList>
    </citation>
    <scope>NUCLEOTIDE SEQUENCE [LARGE SCALE GENOMIC DNA]</scope>
    <source>
        <strain evidence="1 2">MUCL2120</strain>
    </source>
</reference>
<evidence type="ECO:0000313" key="2">
    <source>
        <dbReference type="Proteomes" id="UP000297452"/>
    </source>
</evidence>
<sequence>MNAVVEIESYTIIQGHLADHMRQIVQQQQQQPERILILNAEINCHKFLDQRPFNFSKDGTNGTCYERIEVAIAYLLVAPIISGMGRIELILLGSLYYANEYFSGKASLVDELYELSELEDHEKLGGIRAMIEKHSIMPRKAKQVVQSKTKEDILGDSSEYVCIDWLEGKEKEIVNPKVPGSFEKAVVYVECGYNQWRIY</sequence>
<accession>A0A4Z1I8E2</accession>
<keyword evidence="2" id="KW-1185">Reference proteome</keyword>
<protein>
    <submittedName>
        <fullName evidence="1">Uncharacterized protein</fullName>
    </submittedName>
</protein>
<dbReference type="AlphaFoldDB" id="A0A4Z1I8E2"/>
<proteinExistence type="predicted"/>
<dbReference type="EMBL" id="PQXJ01000198">
    <property type="protein sequence ID" value="TGO57595.1"/>
    <property type="molecule type" value="Genomic_DNA"/>
</dbReference>